<dbReference type="Proteomes" id="UP000095329">
    <property type="component" value="Unassembled WGS sequence"/>
</dbReference>
<feature type="region of interest" description="Disordered" evidence="1">
    <location>
        <begin position="92"/>
        <end position="115"/>
    </location>
</feature>
<name>A0A1D3DZ90_9ACTN</name>
<protein>
    <submittedName>
        <fullName evidence="2">Uncharacterized protein</fullName>
    </submittedName>
</protein>
<evidence type="ECO:0000313" key="3">
    <source>
        <dbReference type="Proteomes" id="UP000095329"/>
    </source>
</evidence>
<feature type="region of interest" description="Disordered" evidence="1">
    <location>
        <begin position="1"/>
        <end position="22"/>
    </location>
</feature>
<dbReference type="eggNOG" id="ENOG50342MB">
    <property type="taxonomic scope" value="Bacteria"/>
</dbReference>
<dbReference type="RefSeq" id="WP_051203640.1">
    <property type="nucleotide sequence ID" value="NZ_ASHX02000001.1"/>
</dbReference>
<proteinExistence type="predicted"/>
<feature type="region of interest" description="Disordered" evidence="1">
    <location>
        <begin position="177"/>
        <end position="201"/>
    </location>
</feature>
<organism evidence="2 3">
    <name type="scientific">Streptomyces thermolilacinus SPC6</name>
    <dbReference type="NCBI Taxonomy" id="1306406"/>
    <lineage>
        <taxon>Bacteria</taxon>
        <taxon>Bacillati</taxon>
        <taxon>Actinomycetota</taxon>
        <taxon>Actinomycetes</taxon>
        <taxon>Kitasatosporales</taxon>
        <taxon>Streptomycetaceae</taxon>
        <taxon>Streptomyces</taxon>
    </lineage>
</organism>
<accession>A0A1D3DZ90</accession>
<dbReference type="EMBL" id="ASHX02000001">
    <property type="protein sequence ID" value="OEJ97635.1"/>
    <property type="molecule type" value="Genomic_DNA"/>
</dbReference>
<evidence type="ECO:0000256" key="1">
    <source>
        <dbReference type="SAM" id="MobiDB-lite"/>
    </source>
</evidence>
<reference evidence="2 3" key="1">
    <citation type="journal article" date="2013" name="Genome Announc.">
        <title>Genome Sequence of Streptomyces violaceusniger Strain SPC6, a Halotolerant Streptomycete That Exhibits Rapid Growth and Development.</title>
        <authorList>
            <person name="Chen X."/>
            <person name="Zhang B."/>
            <person name="Zhang W."/>
            <person name="Wu X."/>
            <person name="Zhang M."/>
            <person name="Chen T."/>
            <person name="Liu G."/>
            <person name="Dyson P."/>
        </authorList>
    </citation>
    <scope>NUCLEOTIDE SEQUENCE [LARGE SCALE GENOMIC DNA]</scope>
    <source>
        <strain evidence="2 3">SPC6</strain>
    </source>
</reference>
<comment type="caution">
    <text evidence="2">The sequence shown here is derived from an EMBL/GenBank/DDBJ whole genome shotgun (WGS) entry which is preliminary data.</text>
</comment>
<sequence>MPEPTRRTEPAAPPAAAGPSTPEAEVFLCGTCGAVLTGPLRRLPRVPDPPYHPWWEAEEMGPSPATVPSGRYAIETEPYGPPLVVAEAPGPVHPRHGTRHDREGRPLVSAGPRGTIVVNPDDVRGLELRHASPACCGATPDGGLNQVCGCGTRVATLCSDCCLPYELHLAPDRVRARPYGKPYDTTAGSTGGCDDAGAARP</sequence>
<dbReference type="AlphaFoldDB" id="A0A1D3DZ90"/>
<evidence type="ECO:0000313" key="2">
    <source>
        <dbReference type="EMBL" id="OEJ97635.1"/>
    </source>
</evidence>
<gene>
    <name evidence="2" type="ORF">J116_027475</name>
</gene>
<keyword evidence="3" id="KW-1185">Reference proteome</keyword>